<dbReference type="GO" id="GO:0051604">
    <property type="term" value="P:protein maturation"/>
    <property type="evidence" value="ECO:0007669"/>
    <property type="project" value="TreeGrafter"/>
</dbReference>
<dbReference type="InterPro" id="IPR036676">
    <property type="entry name" value="PurM-like_C_sf"/>
</dbReference>
<accession>A0A6N7IY35</accession>
<reference evidence="4" key="1">
    <citation type="journal article" date="2020" name="Appl. Environ. Microbiol.">
        <title>Medium-Chain Fatty Acid Synthesis by 'Candidatus Weimeria bifida' gen. nov., sp. nov., and 'Candidatus Pseudoramibacter fermentans' sp. nov.</title>
        <authorList>
            <person name="Scarborough M.J."/>
            <person name="Myers K.S."/>
            <person name="Donohue T.J."/>
            <person name="Noguera D.R."/>
        </authorList>
    </citation>
    <scope>NUCLEOTIDE SEQUENCE</scope>
    <source>
        <strain evidence="4">LCO1.1</strain>
    </source>
</reference>
<dbReference type="InterPro" id="IPR036921">
    <property type="entry name" value="PurM-like_N_sf"/>
</dbReference>
<sequence length="341" mass="36016">MGTKTLSLQQATILKPGKIPEKILKRSVIAPLRVKRDEVILGSGVGEDCGAVLCEPDEVLVMSTDPITGTAIDIGHLAVDITANDIASAGAEPIGILLTVLLPEESNEAELKTIMSDVNASCEKLNLSVIGGHTEVTDVVNRPVLSVTGVGKVKRDAMITTSGAKPGMDLVVTKYEGLEGTAIIASEKKEELLQKFPEDFIDNAIHFNTMLSVVKDGLIAAGAGAAAMHDVTEGGIFGALWEMGEASGVGLSVDIEKIPLRQETVEICDYFKIDPYCLISSGSMLIAAPNGSKVVTALEQEGIHAAVIGSCDDTNQRVVHYDGQTRYLKPPAADEFHKVLG</sequence>
<dbReference type="Pfam" id="PF02769">
    <property type="entry name" value="AIRS_C"/>
    <property type="match status" value="1"/>
</dbReference>
<dbReference type="Gene3D" id="3.30.1330.10">
    <property type="entry name" value="PurM-like, N-terminal domain"/>
    <property type="match status" value="1"/>
</dbReference>
<dbReference type="AlphaFoldDB" id="A0A6N7IY35"/>
<dbReference type="Proteomes" id="UP000460257">
    <property type="component" value="Unassembled WGS sequence"/>
</dbReference>
<comment type="similarity">
    <text evidence="1">Belongs to the HypE family.</text>
</comment>
<dbReference type="PANTHER" id="PTHR30303:SF4">
    <property type="entry name" value="HYDROGENASE EXPRESSION_FORMATION PROTEIN HYPE"/>
    <property type="match status" value="1"/>
</dbReference>
<evidence type="ECO:0000313" key="4">
    <source>
        <dbReference type="EMBL" id="MQN01264.1"/>
    </source>
</evidence>
<evidence type="ECO:0000259" key="3">
    <source>
        <dbReference type="Pfam" id="PF02769"/>
    </source>
</evidence>
<feature type="domain" description="PurM-like C-terminal" evidence="3">
    <location>
        <begin position="165"/>
        <end position="319"/>
    </location>
</feature>
<dbReference type="InterPro" id="IPR011854">
    <property type="entry name" value="HypE"/>
</dbReference>
<organism evidence="4 5">
    <name type="scientific">Candidatus Weimeria bifida</name>
    <dbReference type="NCBI Taxonomy" id="2599074"/>
    <lineage>
        <taxon>Bacteria</taxon>
        <taxon>Bacillati</taxon>
        <taxon>Bacillota</taxon>
        <taxon>Clostridia</taxon>
        <taxon>Lachnospirales</taxon>
        <taxon>Lachnospiraceae</taxon>
        <taxon>Candidatus Weimeria</taxon>
    </lineage>
</organism>
<feature type="domain" description="PurM-like N-terminal" evidence="2">
    <location>
        <begin position="46"/>
        <end position="153"/>
    </location>
</feature>
<proteinExistence type="inferred from homology"/>
<dbReference type="PANTHER" id="PTHR30303">
    <property type="entry name" value="HYDROGENASE ISOENZYMES FORMATION PROTEIN HYPE"/>
    <property type="match status" value="1"/>
</dbReference>
<dbReference type="SUPFAM" id="SSF55326">
    <property type="entry name" value="PurM N-terminal domain-like"/>
    <property type="match status" value="1"/>
</dbReference>
<evidence type="ECO:0000313" key="5">
    <source>
        <dbReference type="Proteomes" id="UP000460257"/>
    </source>
</evidence>
<evidence type="ECO:0000259" key="2">
    <source>
        <dbReference type="Pfam" id="PF00586"/>
    </source>
</evidence>
<name>A0A6N7IY35_9FIRM</name>
<gene>
    <name evidence="4" type="ORF">FRC54_04870</name>
</gene>
<dbReference type="CDD" id="cd06061">
    <property type="entry name" value="PurM-like1"/>
    <property type="match status" value="1"/>
</dbReference>
<protein>
    <submittedName>
        <fullName evidence="4">Hydrogenase maturation factor</fullName>
    </submittedName>
</protein>
<comment type="caution">
    <text evidence="4">The sequence shown here is derived from an EMBL/GenBank/DDBJ whole genome shotgun (WGS) entry which is preliminary data.</text>
</comment>
<evidence type="ECO:0000256" key="1">
    <source>
        <dbReference type="ARBA" id="ARBA00006243"/>
    </source>
</evidence>
<dbReference type="InterPro" id="IPR016188">
    <property type="entry name" value="PurM-like_N"/>
</dbReference>
<dbReference type="SUPFAM" id="SSF56042">
    <property type="entry name" value="PurM C-terminal domain-like"/>
    <property type="match status" value="1"/>
</dbReference>
<dbReference type="Gene3D" id="3.90.650.10">
    <property type="entry name" value="PurM-like C-terminal domain"/>
    <property type="match status" value="1"/>
</dbReference>
<dbReference type="EMBL" id="VOGC01000004">
    <property type="protein sequence ID" value="MQN01264.1"/>
    <property type="molecule type" value="Genomic_DNA"/>
</dbReference>
<dbReference type="PIRSF" id="PIRSF005644">
    <property type="entry name" value="Hdrgns_mtr_HypE"/>
    <property type="match status" value="1"/>
</dbReference>
<dbReference type="Pfam" id="PF00586">
    <property type="entry name" value="AIRS"/>
    <property type="match status" value="1"/>
</dbReference>
<dbReference type="InterPro" id="IPR010918">
    <property type="entry name" value="PurM-like_C_dom"/>
</dbReference>
<keyword evidence="5" id="KW-1185">Reference proteome</keyword>